<keyword evidence="3" id="KW-1185">Reference proteome</keyword>
<dbReference type="EMBL" id="JAAAML010000001">
    <property type="protein sequence ID" value="MCO6407326.1"/>
    <property type="molecule type" value="Genomic_DNA"/>
</dbReference>
<feature type="region of interest" description="Disordered" evidence="1">
    <location>
        <begin position="124"/>
        <end position="196"/>
    </location>
</feature>
<dbReference type="InterPro" id="IPR007731">
    <property type="entry name" value="DUF669"/>
</dbReference>
<evidence type="ECO:0000313" key="2">
    <source>
        <dbReference type="EMBL" id="MCO6407326.1"/>
    </source>
</evidence>
<name>A0ABT1CNX1_9HYPH</name>
<sequence length="196" mass="20877">MVQIAGHYDQNAEPSSGDFDPIPAGEYPAFIEQSEIAEISSKAEKGRCLVLTWKITGEHFAGRLIWQRLNMWAENMNNLDKVISIANSQFAMVREATGKLNVADTDELLQIPCIIKVKVKTDPTGQYGPQNEITSVKAANAGPAARTAPPASRGPAPTSRGPAPSKAPAAGGGKANPFGHLKSGAQQQLVDDDIPF</sequence>
<feature type="compositionally biased region" description="Low complexity" evidence="1">
    <location>
        <begin position="138"/>
        <end position="179"/>
    </location>
</feature>
<proteinExistence type="predicted"/>
<feature type="compositionally biased region" description="Polar residues" evidence="1">
    <location>
        <begin position="124"/>
        <end position="134"/>
    </location>
</feature>
<comment type="caution">
    <text evidence="2">The sequence shown here is derived from an EMBL/GenBank/DDBJ whole genome shotgun (WGS) entry which is preliminary data.</text>
</comment>
<dbReference type="RefSeq" id="WP_252914710.1">
    <property type="nucleotide sequence ID" value="NZ_JAAAML010000001.1"/>
</dbReference>
<evidence type="ECO:0000256" key="1">
    <source>
        <dbReference type="SAM" id="MobiDB-lite"/>
    </source>
</evidence>
<evidence type="ECO:0000313" key="3">
    <source>
        <dbReference type="Proteomes" id="UP001320715"/>
    </source>
</evidence>
<dbReference type="Proteomes" id="UP001320715">
    <property type="component" value="Unassembled WGS sequence"/>
</dbReference>
<dbReference type="Pfam" id="PF05037">
    <property type="entry name" value="DUF669"/>
    <property type="match status" value="1"/>
</dbReference>
<protein>
    <recommendedName>
        <fullName evidence="4">DUF669 domain-containing protein</fullName>
    </recommendedName>
</protein>
<evidence type="ECO:0008006" key="4">
    <source>
        <dbReference type="Google" id="ProtNLM"/>
    </source>
</evidence>
<accession>A0ABT1CNX1</accession>
<organism evidence="2 3">
    <name type="scientific">Hoeflea alexandrii</name>
    <dbReference type="NCBI Taxonomy" id="288436"/>
    <lineage>
        <taxon>Bacteria</taxon>
        <taxon>Pseudomonadati</taxon>
        <taxon>Pseudomonadota</taxon>
        <taxon>Alphaproteobacteria</taxon>
        <taxon>Hyphomicrobiales</taxon>
        <taxon>Rhizobiaceae</taxon>
        <taxon>Hoeflea</taxon>
    </lineage>
</organism>
<reference evidence="2 3" key="1">
    <citation type="submission" date="2020-01" db="EMBL/GenBank/DDBJ databases">
        <title>Genomes of bacteria type strains.</title>
        <authorList>
            <person name="Chen J."/>
            <person name="Zhu S."/>
            <person name="Yang J."/>
        </authorList>
    </citation>
    <scope>NUCLEOTIDE SEQUENCE [LARGE SCALE GENOMIC DNA]</scope>
    <source>
        <strain evidence="2 3">DSM 16655</strain>
    </source>
</reference>
<gene>
    <name evidence="2" type="ORF">GTW23_03995</name>
</gene>